<keyword evidence="2" id="KW-0813">Transport</keyword>
<reference evidence="10" key="1">
    <citation type="submission" date="2018-06" db="EMBL/GenBank/DDBJ databases">
        <authorList>
            <person name="Zhirakovskaya E."/>
        </authorList>
    </citation>
    <scope>NUCLEOTIDE SEQUENCE</scope>
</reference>
<protein>
    <recommendedName>
        <fullName evidence="9">OmpA-like domain-containing protein</fullName>
    </recommendedName>
</protein>
<feature type="domain" description="OmpA-like" evidence="9">
    <location>
        <begin position="250"/>
        <end position="365"/>
    </location>
</feature>
<keyword evidence="8" id="KW-0998">Cell outer membrane</keyword>
<dbReference type="EMBL" id="UOGD01000315">
    <property type="protein sequence ID" value="VAX25936.1"/>
    <property type="molecule type" value="Genomic_DNA"/>
</dbReference>
<evidence type="ECO:0000256" key="1">
    <source>
        <dbReference type="ARBA" id="ARBA00004571"/>
    </source>
</evidence>
<dbReference type="InterPro" id="IPR006664">
    <property type="entry name" value="OMP_bac"/>
</dbReference>
<dbReference type="GO" id="GO:0009279">
    <property type="term" value="C:cell outer membrane"/>
    <property type="evidence" value="ECO:0007669"/>
    <property type="project" value="UniProtKB-SubCell"/>
</dbReference>
<evidence type="ECO:0000256" key="8">
    <source>
        <dbReference type="ARBA" id="ARBA00023237"/>
    </source>
</evidence>
<evidence type="ECO:0000256" key="3">
    <source>
        <dbReference type="ARBA" id="ARBA00022452"/>
    </source>
</evidence>
<evidence type="ECO:0000256" key="4">
    <source>
        <dbReference type="ARBA" id="ARBA00022692"/>
    </source>
</evidence>
<dbReference type="GO" id="GO:0015288">
    <property type="term" value="F:porin activity"/>
    <property type="evidence" value="ECO:0007669"/>
    <property type="project" value="UniProtKB-KW"/>
</dbReference>
<dbReference type="Gene3D" id="2.40.160.20">
    <property type="match status" value="1"/>
</dbReference>
<evidence type="ECO:0000256" key="5">
    <source>
        <dbReference type="ARBA" id="ARBA00023065"/>
    </source>
</evidence>
<dbReference type="GO" id="GO:0006811">
    <property type="term" value="P:monoatomic ion transport"/>
    <property type="evidence" value="ECO:0007669"/>
    <property type="project" value="UniProtKB-KW"/>
</dbReference>
<proteinExistence type="predicted"/>
<organism evidence="10">
    <name type="scientific">hydrothermal vent metagenome</name>
    <dbReference type="NCBI Taxonomy" id="652676"/>
    <lineage>
        <taxon>unclassified sequences</taxon>
        <taxon>metagenomes</taxon>
        <taxon>ecological metagenomes</taxon>
    </lineage>
</organism>
<sequence length="365" mass="40751">MKKLLTILTILLINVSFIQAQAFKDAWAFGFGFSYPKLTSTNISHSMANYGGYLSIQRNFTEHSGLRLTANYNSFSGTWGANQSQTTTITSLWGGLDYLYYFVPCESLSPFFTFGVGAVNYSHDNPEQPSPNYDKGIELQIGFSLGAEASLGENWKLKPELGIYSVGTSFFDGKWLTDGGGLIGSSTDAFMKFDLGLQWYFSKGEPSKICQLYDGIEQRDMTDYDKIEEIVKQHIPKQVVKEVVVEKEVPSRNDRIILMGVNFDFNSAKLKPESYPILYHAAQIMLENPDITVEVQGYSDNIGSEKNNLKMSQMRADAVKNYLVARGISVDRISSAGYGSANPIGDNKDAAGRAMNRRIEFKVFR</sequence>
<keyword evidence="6" id="KW-0626">Porin</keyword>
<dbReference type="SUPFAM" id="SSF103088">
    <property type="entry name" value="OmpA-like"/>
    <property type="match status" value="1"/>
</dbReference>
<accession>A0A3B1C5Z9</accession>
<keyword evidence="5" id="KW-0406">Ion transport</keyword>
<dbReference type="InterPro" id="IPR050330">
    <property type="entry name" value="Bact_OuterMem_StrucFunc"/>
</dbReference>
<dbReference type="CDD" id="cd07185">
    <property type="entry name" value="OmpA_C-like"/>
    <property type="match status" value="1"/>
</dbReference>
<dbReference type="PANTHER" id="PTHR30329">
    <property type="entry name" value="STATOR ELEMENT OF FLAGELLAR MOTOR COMPLEX"/>
    <property type="match status" value="1"/>
</dbReference>
<dbReference type="InterPro" id="IPR006665">
    <property type="entry name" value="OmpA-like"/>
</dbReference>
<dbReference type="InterPro" id="IPR036737">
    <property type="entry name" value="OmpA-like_sf"/>
</dbReference>
<dbReference type="AlphaFoldDB" id="A0A3B1C5Z9"/>
<dbReference type="PRINTS" id="PR01021">
    <property type="entry name" value="OMPADOMAIN"/>
</dbReference>
<dbReference type="GO" id="GO:0046930">
    <property type="term" value="C:pore complex"/>
    <property type="evidence" value="ECO:0007669"/>
    <property type="project" value="UniProtKB-KW"/>
</dbReference>
<evidence type="ECO:0000256" key="2">
    <source>
        <dbReference type="ARBA" id="ARBA00022448"/>
    </source>
</evidence>
<keyword evidence="4" id="KW-0812">Transmembrane</keyword>
<gene>
    <name evidence="10" type="ORF">MNBD_IGNAVI01-744</name>
</gene>
<evidence type="ECO:0000256" key="6">
    <source>
        <dbReference type="ARBA" id="ARBA00023114"/>
    </source>
</evidence>
<evidence type="ECO:0000313" key="10">
    <source>
        <dbReference type="EMBL" id="VAX25936.1"/>
    </source>
</evidence>
<dbReference type="PROSITE" id="PS51123">
    <property type="entry name" value="OMPA_2"/>
    <property type="match status" value="1"/>
</dbReference>
<dbReference type="InterPro" id="IPR011250">
    <property type="entry name" value="OMP/PagP_B-barrel"/>
</dbReference>
<name>A0A3B1C5Z9_9ZZZZ</name>
<dbReference type="Pfam" id="PF00691">
    <property type="entry name" value="OmpA"/>
    <property type="match status" value="1"/>
</dbReference>
<dbReference type="SUPFAM" id="SSF56925">
    <property type="entry name" value="OMPA-like"/>
    <property type="match status" value="1"/>
</dbReference>
<keyword evidence="3" id="KW-1134">Transmembrane beta strand</keyword>
<keyword evidence="7" id="KW-0472">Membrane</keyword>
<dbReference type="Gene3D" id="3.30.1330.60">
    <property type="entry name" value="OmpA-like domain"/>
    <property type="match status" value="1"/>
</dbReference>
<evidence type="ECO:0000256" key="7">
    <source>
        <dbReference type="ARBA" id="ARBA00023136"/>
    </source>
</evidence>
<comment type="subcellular location">
    <subcellularLocation>
        <location evidence="1">Cell outer membrane</location>
        <topology evidence="1">Multi-pass membrane protein</topology>
    </subcellularLocation>
</comment>
<evidence type="ECO:0000259" key="9">
    <source>
        <dbReference type="PROSITE" id="PS51123"/>
    </source>
</evidence>
<dbReference type="PANTHER" id="PTHR30329:SF21">
    <property type="entry name" value="LIPOPROTEIN YIAD-RELATED"/>
    <property type="match status" value="1"/>
</dbReference>